<keyword evidence="5" id="KW-1185">Reference proteome</keyword>
<dbReference type="InterPro" id="IPR025924">
    <property type="entry name" value="YHYH_dom"/>
</dbReference>
<dbReference type="CDD" id="cd00063">
    <property type="entry name" value="FN3"/>
    <property type="match status" value="1"/>
</dbReference>
<dbReference type="InterPro" id="IPR003961">
    <property type="entry name" value="FN3_dom"/>
</dbReference>
<evidence type="ECO:0000313" key="4">
    <source>
        <dbReference type="EMBL" id="MBG9389184.1"/>
    </source>
</evidence>
<sequence length="526" mass="54034">MKAFICRALLLAAAVLSSSCGGGAGDPGANLPPPQSARPAQGMALAMAQRAQQPMAAATLTAAQAMDWAEANYPQLFAPAGQPTGQYAPYTYRYYPGTQTYLAVTASEQTPKIYVKSPLLFSNEIHLIGELSAYQCVVLPATCVPPGLPVIGAATPGNASASIAFSAPTTGGGEISRYDATCSQGLSTHVTGTGTVSPITVVNMTNNLQYSCSVTATNPYGTSGPSGAVSVTPSASTGGSGTGTGTGTGTQTGTVTGTTSTAGVACAINASVLNPTVHITSTVSITCDSTLRTINGNGVPDHATGTFPNAGNPTAIGSVNVHYSNTLTPVAGANATSVAHKVGYANNSVPFDPATAESYQNAGVWKIEALNQSYFPFGTDSSNAHVQPDGAYHYHGMPENYITKLGKGTSTMTLVGFALDGFPIYARYGYVTATDSSSGVKKMTSSWRLKTTPSAGRPSTASVPMGTFTQDYEYVAGLGDLDECNGRTGVTPEFPNGIYHYYITEGYPYIQRCVKGTPSYNGTVGN</sequence>
<dbReference type="EMBL" id="JADWYS010000001">
    <property type="protein sequence ID" value="MBG9389184.1"/>
    <property type="molecule type" value="Genomic_DNA"/>
</dbReference>
<dbReference type="Proteomes" id="UP000651050">
    <property type="component" value="Unassembled WGS sequence"/>
</dbReference>
<comment type="caution">
    <text evidence="4">The sequence shown here is derived from an EMBL/GenBank/DDBJ whole genome shotgun (WGS) entry which is preliminary data.</text>
</comment>
<dbReference type="RefSeq" id="WP_196986996.1">
    <property type="nucleotide sequence ID" value="NZ_JADWYS010000001.1"/>
</dbReference>
<feature type="compositionally biased region" description="Gly residues" evidence="1">
    <location>
        <begin position="238"/>
        <end position="250"/>
    </location>
</feature>
<keyword evidence="2" id="KW-0732">Signal</keyword>
<dbReference type="Pfam" id="PF14240">
    <property type="entry name" value="YHYH"/>
    <property type="match status" value="1"/>
</dbReference>
<feature type="domain" description="Fibronectin type-III" evidence="3">
    <location>
        <begin position="145"/>
        <end position="237"/>
    </location>
</feature>
<feature type="chain" id="PRO_5037342422" evidence="2">
    <location>
        <begin position="25"/>
        <end position="526"/>
    </location>
</feature>
<dbReference type="InterPro" id="IPR013783">
    <property type="entry name" value="Ig-like_fold"/>
</dbReference>
<evidence type="ECO:0000256" key="1">
    <source>
        <dbReference type="SAM" id="MobiDB-lite"/>
    </source>
</evidence>
<dbReference type="PROSITE" id="PS51257">
    <property type="entry name" value="PROKAR_LIPOPROTEIN"/>
    <property type="match status" value="1"/>
</dbReference>
<evidence type="ECO:0000313" key="5">
    <source>
        <dbReference type="Proteomes" id="UP000651050"/>
    </source>
</evidence>
<feature type="region of interest" description="Disordered" evidence="1">
    <location>
        <begin position="223"/>
        <end position="251"/>
    </location>
</feature>
<proteinExistence type="predicted"/>
<dbReference type="AlphaFoldDB" id="A0A931H5S8"/>
<evidence type="ECO:0000256" key="2">
    <source>
        <dbReference type="SAM" id="SignalP"/>
    </source>
</evidence>
<organism evidence="4 5">
    <name type="scientific">Caenimonas aquaedulcis</name>
    <dbReference type="NCBI Taxonomy" id="2793270"/>
    <lineage>
        <taxon>Bacteria</taxon>
        <taxon>Pseudomonadati</taxon>
        <taxon>Pseudomonadota</taxon>
        <taxon>Betaproteobacteria</taxon>
        <taxon>Burkholderiales</taxon>
        <taxon>Comamonadaceae</taxon>
        <taxon>Caenimonas</taxon>
    </lineage>
</organism>
<evidence type="ECO:0000259" key="3">
    <source>
        <dbReference type="PROSITE" id="PS50853"/>
    </source>
</evidence>
<dbReference type="InterPro" id="IPR036116">
    <property type="entry name" value="FN3_sf"/>
</dbReference>
<feature type="signal peptide" evidence="2">
    <location>
        <begin position="1"/>
        <end position="24"/>
    </location>
</feature>
<reference evidence="4" key="1">
    <citation type="submission" date="2020-11" db="EMBL/GenBank/DDBJ databases">
        <title>Bacterial whole genome sequence for Caenimonas sp. DR4.4.</title>
        <authorList>
            <person name="Le V."/>
            <person name="Ko S.-R."/>
            <person name="Ahn C.-Y."/>
            <person name="Oh H.-M."/>
        </authorList>
    </citation>
    <scope>NUCLEOTIDE SEQUENCE</scope>
    <source>
        <strain evidence="4">DR4.4</strain>
    </source>
</reference>
<gene>
    <name evidence="4" type="ORF">I5803_14200</name>
</gene>
<name>A0A931H5S8_9BURK</name>
<dbReference type="PROSITE" id="PS50853">
    <property type="entry name" value="FN3"/>
    <property type="match status" value="1"/>
</dbReference>
<accession>A0A931H5S8</accession>
<dbReference type="Gene3D" id="2.60.40.10">
    <property type="entry name" value="Immunoglobulins"/>
    <property type="match status" value="1"/>
</dbReference>
<dbReference type="SUPFAM" id="SSF49265">
    <property type="entry name" value="Fibronectin type III"/>
    <property type="match status" value="1"/>
</dbReference>
<protein>
    <submittedName>
        <fullName evidence="4">YHYH protein</fullName>
    </submittedName>
</protein>